<comment type="caution">
    <text evidence="2">The sequence shown here is derived from an EMBL/GenBank/DDBJ whole genome shotgun (WGS) entry which is preliminary data.</text>
</comment>
<keyword evidence="3" id="KW-1185">Reference proteome</keyword>
<dbReference type="Proteomes" id="UP001153954">
    <property type="component" value="Unassembled WGS sequence"/>
</dbReference>
<dbReference type="AlphaFoldDB" id="A0AAU9TVY8"/>
<dbReference type="Pfam" id="PF13843">
    <property type="entry name" value="DDE_Tnp_1_7"/>
    <property type="match status" value="1"/>
</dbReference>
<feature type="domain" description="PiggyBac transposable element-derived protein" evidence="1">
    <location>
        <begin position="9"/>
        <end position="80"/>
    </location>
</feature>
<dbReference type="PANTHER" id="PTHR46599">
    <property type="entry name" value="PIGGYBAC TRANSPOSABLE ELEMENT-DERIVED PROTEIN 4"/>
    <property type="match status" value="1"/>
</dbReference>
<name>A0AAU9TVY8_EUPED</name>
<evidence type="ECO:0000313" key="3">
    <source>
        <dbReference type="Proteomes" id="UP001153954"/>
    </source>
</evidence>
<evidence type="ECO:0000313" key="2">
    <source>
        <dbReference type="EMBL" id="CAH2088700.1"/>
    </source>
</evidence>
<sequence>MVSYITKSNKAVVLVSSIHNDKCNDQEGEKPEIILFYNHTKNGVDVLDKMCSNYSCIQRTKRWPLVLFYRLIDICAVNSYVLYKCQYHQNARNVDRYTFLSTVADQICKPHMLRRYNNPKMSRNIRASIKRILKIENAEPEPSTSAKLEKRGTCTICPAKKKKKERHTYARSAENQHA</sequence>
<proteinExistence type="predicted"/>
<organism evidence="2 3">
    <name type="scientific">Euphydryas editha</name>
    <name type="common">Edith's checkerspot</name>
    <dbReference type="NCBI Taxonomy" id="104508"/>
    <lineage>
        <taxon>Eukaryota</taxon>
        <taxon>Metazoa</taxon>
        <taxon>Ecdysozoa</taxon>
        <taxon>Arthropoda</taxon>
        <taxon>Hexapoda</taxon>
        <taxon>Insecta</taxon>
        <taxon>Pterygota</taxon>
        <taxon>Neoptera</taxon>
        <taxon>Endopterygota</taxon>
        <taxon>Lepidoptera</taxon>
        <taxon>Glossata</taxon>
        <taxon>Ditrysia</taxon>
        <taxon>Papilionoidea</taxon>
        <taxon>Nymphalidae</taxon>
        <taxon>Nymphalinae</taxon>
        <taxon>Euphydryas</taxon>
    </lineage>
</organism>
<dbReference type="InterPro" id="IPR029526">
    <property type="entry name" value="PGBD"/>
</dbReference>
<accession>A0AAU9TVY8</accession>
<gene>
    <name evidence="2" type="ORF">EEDITHA_LOCUS4839</name>
</gene>
<dbReference type="EMBL" id="CAKOGL010000007">
    <property type="protein sequence ID" value="CAH2088700.1"/>
    <property type="molecule type" value="Genomic_DNA"/>
</dbReference>
<evidence type="ECO:0000259" key="1">
    <source>
        <dbReference type="Pfam" id="PF13843"/>
    </source>
</evidence>
<dbReference type="PANTHER" id="PTHR46599:SF6">
    <property type="entry name" value="DUAL SPECIFICITY PHOSPHATASE 26"/>
    <property type="match status" value="1"/>
</dbReference>
<protein>
    <recommendedName>
        <fullName evidence="1">PiggyBac transposable element-derived protein domain-containing protein</fullName>
    </recommendedName>
</protein>
<reference evidence="2" key="1">
    <citation type="submission" date="2022-03" db="EMBL/GenBank/DDBJ databases">
        <authorList>
            <person name="Tunstrom K."/>
        </authorList>
    </citation>
    <scope>NUCLEOTIDE SEQUENCE</scope>
</reference>